<feature type="chain" id="PRO_5040160569" description="Secreted protein" evidence="2">
    <location>
        <begin position="20"/>
        <end position="157"/>
    </location>
</feature>
<dbReference type="AlphaFoldDB" id="A0A9P8TN34"/>
<dbReference type="Proteomes" id="UP000774326">
    <property type="component" value="Unassembled WGS sequence"/>
</dbReference>
<accession>A0A9P8TN34</accession>
<dbReference type="EMBL" id="JAEUBG010002269">
    <property type="protein sequence ID" value="KAH3684916.1"/>
    <property type="molecule type" value="Genomic_DNA"/>
</dbReference>
<organism evidence="3 4">
    <name type="scientific">Wickerhamomyces pijperi</name>
    <name type="common">Yeast</name>
    <name type="synonym">Pichia pijperi</name>
    <dbReference type="NCBI Taxonomy" id="599730"/>
    <lineage>
        <taxon>Eukaryota</taxon>
        <taxon>Fungi</taxon>
        <taxon>Dikarya</taxon>
        <taxon>Ascomycota</taxon>
        <taxon>Saccharomycotina</taxon>
        <taxon>Saccharomycetes</taxon>
        <taxon>Phaffomycetales</taxon>
        <taxon>Wickerhamomycetaceae</taxon>
        <taxon>Wickerhamomyces</taxon>
    </lineage>
</organism>
<evidence type="ECO:0000313" key="4">
    <source>
        <dbReference type="Proteomes" id="UP000774326"/>
    </source>
</evidence>
<reference evidence="3" key="1">
    <citation type="journal article" date="2021" name="Open Biol.">
        <title>Shared evolutionary footprints suggest mitochondrial oxidative damage underlies multiple complex I losses in fungi.</title>
        <authorList>
            <person name="Schikora-Tamarit M.A."/>
            <person name="Marcet-Houben M."/>
            <person name="Nosek J."/>
            <person name="Gabaldon T."/>
        </authorList>
    </citation>
    <scope>NUCLEOTIDE SEQUENCE</scope>
    <source>
        <strain evidence="3">CBS2887</strain>
    </source>
</reference>
<sequence>MAFLLLPLMLEWASKISWASFWKIRGSICCNSMPSSAVIIWFSSSEGFLRSSSVAAPGAKPPPLPENPIIFDNNPPFASTGDESSNCSGLPRSSSSSSSTNLLKAFLNPWNLFSLLEFDELPEIKEPFLLILLLEDVTSLKTPGCCCGCCELDGMKL</sequence>
<reference evidence="3" key="2">
    <citation type="submission" date="2021-01" db="EMBL/GenBank/DDBJ databases">
        <authorList>
            <person name="Schikora-Tamarit M.A."/>
        </authorList>
    </citation>
    <scope>NUCLEOTIDE SEQUENCE</scope>
    <source>
        <strain evidence="3">CBS2887</strain>
    </source>
</reference>
<gene>
    <name evidence="3" type="ORF">WICPIJ_004113</name>
</gene>
<evidence type="ECO:0000313" key="3">
    <source>
        <dbReference type="EMBL" id="KAH3684916.1"/>
    </source>
</evidence>
<evidence type="ECO:0000256" key="1">
    <source>
        <dbReference type="SAM" id="MobiDB-lite"/>
    </source>
</evidence>
<keyword evidence="2" id="KW-0732">Signal</keyword>
<name>A0A9P8TN34_WICPI</name>
<feature type="compositionally biased region" description="Low complexity" evidence="1">
    <location>
        <begin position="84"/>
        <end position="96"/>
    </location>
</feature>
<protein>
    <recommendedName>
        <fullName evidence="5">Secreted protein</fullName>
    </recommendedName>
</protein>
<comment type="caution">
    <text evidence="3">The sequence shown here is derived from an EMBL/GenBank/DDBJ whole genome shotgun (WGS) entry which is preliminary data.</text>
</comment>
<evidence type="ECO:0000256" key="2">
    <source>
        <dbReference type="SAM" id="SignalP"/>
    </source>
</evidence>
<keyword evidence="4" id="KW-1185">Reference proteome</keyword>
<proteinExistence type="predicted"/>
<evidence type="ECO:0008006" key="5">
    <source>
        <dbReference type="Google" id="ProtNLM"/>
    </source>
</evidence>
<feature type="signal peptide" evidence="2">
    <location>
        <begin position="1"/>
        <end position="19"/>
    </location>
</feature>
<feature type="region of interest" description="Disordered" evidence="1">
    <location>
        <begin position="74"/>
        <end position="96"/>
    </location>
</feature>